<accession>A0ABQ5R484</accession>
<reference evidence="3" key="1">
    <citation type="submission" date="2022-12" db="EMBL/GenBank/DDBJ databases">
        <title>New Phytohabitans aurantiacus sp. RD004123 nov., an actinomycete isolated from soil.</title>
        <authorList>
            <person name="Triningsih D.W."/>
            <person name="Harunari E."/>
            <person name="Igarashi Y."/>
        </authorList>
    </citation>
    <scope>NUCLEOTIDE SEQUENCE</scope>
    <source>
        <strain evidence="3">RD004123</strain>
    </source>
</reference>
<keyword evidence="2" id="KW-0812">Transmembrane</keyword>
<evidence type="ECO:0000256" key="1">
    <source>
        <dbReference type="SAM" id="MobiDB-lite"/>
    </source>
</evidence>
<proteinExistence type="predicted"/>
<dbReference type="EMBL" id="BSDI01000041">
    <property type="protein sequence ID" value="GLI01153.1"/>
    <property type="molecule type" value="Genomic_DNA"/>
</dbReference>
<dbReference type="RefSeq" id="WP_281901951.1">
    <property type="nucleotide sequence ID" value="NZ_BSDI01000041.1"/>
</dbReference>
<feature type="compositionally biased region" description="Polar residues" evidence="1">
    <location>
        <begin position="315"/>
        <end position="324"/>
    </location>
</feature>
<keyword evidence="2" id="KW-0472">Membrane</keyword>
<keyword evidence="4" id="KW-1185">Reference proteome</keyword>
<comment type="caution">
    <text evidence="3">The sequence shown here is derived from an EMBL/GenBank/DDBJ whole genome shotgun (WGS) entry which is preliminary data.</text>
</comment>
<sequence>MRAGDLLRRLDSRLLPPLAAALARLAHGRVRMRVLTATALLSVSAVLLTAVWTAGRGEPPGDVTVGDVVRVGVTDGESIPQYVRSSRSELATLAADQETYALVTLSAYLAPERLKPILGGISVSQVFGRVPLPGAQTQIVRIPALRVPDDVTAGMVIVADRKNAEATEYREMSSKLTGDSARERELRQVYDSGAEVAIAEAEAYRGGCSCVYAAVVRATPPALDRVFERPEVRAVDAAPEVRRLDRAVFLPPLPEQRDVVRPPVHTALPSGPPAPETPTPPAESPSASAPSPEPSTEPSPSVEPSSATPEPSPSDVPTTAPASE</sequence>
<name>A0ABQ5R484_9ACTN</name>
<evidence type="ECO:0000313" key="3">
    <source>
        <dbReference type="EMBL" id="GLI01153.1"/>
    </source>
</evidence>
<evidence type="ECO:0008006" key="5">
    <source>
        <dbReference type="Google" id="ProtNLM"/>
    </source>
</evidence>
<feature type="transmembrane region" description="Helical" evidence="2">
    <location>
        <begin position="34"/>
        <end position="55"/>
    </location>
</feature>
<keyword evidence="2" id="KW-1133">Transmembrane helix</keyword>
<feature type="region of interest" description="Disordered" evidence="1">
    <location>
        <begin position="259"/>
        <end position="324"/>
    </location>
</feature>
<organism evidence="3 4">
    <name type="scientific">Phytohabitans aurantiacus</name>
    <dbReference type="NCBI Taxonomy" id="3016789"/>
    <lineage>
        <taxon>Bacteria</taxon>
        <taxon>Bacillati</taxon>
        <taxon>Actinomycetota</taxon>
        <taxon>Actinomycetes</taxon>
        <taxon>Micromonosporales</taxon>
        <taxon>Micromonosporaceae</taxon>
    </lineage>
</organism>
<dbReference type="Proteomes" id="UP001144280">
    <property type="component" value="Unassembled WGS sequence"/>
</dbReference>
<gene>
    <name evidence="3" type="ORF">Pa4123_64290</name>
</gene>
<evidence type="ECO:0000313" key="4">
    <source>
        <dbReference type="Proteomes" id="UP001144280"/>
    </source>
</evidence>
<protein>
    <recommendedName>
        <fullName evidence="5">SAF domain-containing protein</fullName>
    </recommendedName>
</protein>
<feature type="compositionally biased region" description="Pro residues" evidence="1">
    <location>
        <begin position="270"/>
        <end position="283"/>
    </location>
</feature>
<evidence type="ECO:0000256" key="2">
    <source>
        <dbReference type="SAM" id="Phobius"/>
    </source>
</evidence>
<feature type="compositionally biased region" description="Low complexity" evidence="1">
    <location>
        <begin position="298"/>
        <end position="309"/>
    </location>
</feature>